<feature type="compositionally biased region" description="Acidic residues" evidence="1">
    <location>
        <begin position="18"/>
        <end position="34"/>
    </location>
</feature>
<accession>A0A225URP3</accession>
<evidence type="ECO:0000313" key="3">
    <source>
        <dbReference type="Proteomes" id="UP000198211"/>
    </source>
</evidence>
<gene>
    <name evidence="2" type="ORF">PHMEG_00034131</name>
</gene>
<name>A0A225URP3_9STRA</name>
<organism evidence="2 3">
    <name type="scientific">Phytophthora megakarya</name>
    <dbReference type="NCBI Taxonomy" id="4795"/>
    <lineage>
        <taxon>Eukaryota</taxon>
        <taxon>Sar</taxon>
        <taxon>Stramenopiles</taxon>
        <taxon>Oomycota</taxon>
        <taxon>Peronosporomycetes</taxon>
        <taxon>Peronosporales</taxon>
        <taxon>Peronosporaceae</taxon>
        <taxon>Phytophthora</taxon>
    </lineage>
</organism>
<proteinExistence type="predicted"/>
<protein>
    <submittedName>
        <fullName evidence="2">Eukaryotic/viral aspartic protease</fullName>
    </submittedName>
</protein>
<keyword evidence="2" id="KW-0645">Protease</keyword>
<keyword evidence="3" id="KW-1185">Reference proteome</keyword>
<dbReference type="AlphaFoldDB" id="A0A225URP3"/>
<dbReference type="Proteomes" id="UP000198211">
    <property type="component" value="Unassembled WGS sequence"/>
</dbReference>
<reference evidence="3" key="1">
    <citation type="submission" date="2017-03" db="EMBL/GenBank/DDBJ databases">
        <title>Phytopthora megakarya and P. palmivora, two closely related causual agents of cacao black pod achieved similar genome size and gene model numbers by different mechanisms.</title>
        <authorList>
            <person name="Ali S."/>
            <person name="Shao J."/>
            <person name="Larry D.J."/>
            <person name="Kronmiller B."/>
            <person name="Shen D."/>
            <person name="Strem M.D."/>
            <person name="Melnick R.L."/>
            <person name="Guiltinan M.J."/>
            <person name="Tyler B.M."/>
            <person name="Meinhardt L.W."/>
            <person name="Bailey B.A."/>
        </authorList>
    </citation>
    <scope>NUCLEOTIDE SEQUENCE [LARGE SCALE GENOMIC DNA]</scope>
    <source>
        <strain evidence="3">zdho120</strain>
    </source>
</reference>
<dbReference type="GO" id="GO:0008233">
    <property type="term" value="F:peptidase activity"/>
    <property type="evidence" value="ECO:0007669"/>
    <property type="project" value="UniProtKB-KW"/>
</dbReference>
<feature type="region of interest" description="Disordered" evidence="1">
    <location>
        <begin position="1"/>
        <end position="34"/>
    </location>
</feature>
<keyword evidence="2" id="KW-0378">Hydrolase</keyword>
<sequence>MLVETPGTDEYTGRSVSIEEDAHESGEAMEEDYDLEEKEDIPEDAILVAGRSSGARPLAQNLMEVLDEVVGPEPAFGDDDEEEREDDDDDSKQAVTTFQVTEQKTGYRPPMNGDTLAANKVLGRTCEEMMEKTASDTVQFLKSMGLQAQATLTQAVLESWIPAEAGADLWKWKRKLRVGFGVTDIHYPQPSVGKTAGGGVDPSKIPLPKTPSKGYNTVQKSHGVFSKSGDETSYFQDSHMITPKSSGRKKRPDHDSGRVNATRSTMRGSRRSWDRNRQIEKASIPEGERLTQKIELATHRLLGQIRPFSGLRNKRENSMQWLRAFVYEMKGTRASPDEWCMPFQLSLKDGTREYSLTKAAGKHEIT</sequence>
<dbReference type="EMBL" id="NBNE01012505">
    <property type="protein sequence ID" value="OWY95782.1"/>
    <property type="molecule type" value="Genomic_DNA"/>
</dbReference>
<feature type="region of interest" description="Disordered" evidence="1">
    <location>
        <begin position="68"/>
        <end position="93"/>
    </location>
</feature>
<dbReference type="GO" id="GO:0006508">
    <property type="term" value="P:proteolysis"/>
    <property type="evidence" value="ECO:0007669"/>
    <property type="project" value="UniProtKB-KW"/>
</dbReference>
<feature type="compositionally biased region" description="Acidic residues" evidence="1">
    <location>
        <begin position="76"/>
        <end position="90"/>
    </location>
</feature>
<evidence type="ECO:0000256" key="1">
    <source>
        <dbReference type="SAM" id="MobiDB-lite"/>
    </source>
</evidence>
<comment type="caution">
    <text evidence="2">The sequence shown here is derived from an EMBL/GenBank/DDBJ whole genome shotgun (WGS) entry which is preliminary data.</text>
</comment>
<feature type="non-terminal residue" evidence="2">
    <location>
        <position position="1"/>
    </location>
</feature>
<evidence type="ECO:0000313" key="2">
    <source>
        <dbReference type="EMBL" id="OWY95782.1"/>
    </source>
</evidence>
<feature type="region of interest" description="Disordered" evidence="1">
    <location>
        <begin position="237"/>
        <end position="278"/>
    </location>
</feature>